<evidence type="ECO:0000256" key="17">
    <source>
        <dbReference type="ARBA" id="ARBA00023242"/>
    </source>
</evidence>
<reference evidence="24" key="1">
    <citation type="journal article" date="2023" name="Mol. Biol. Evol.">
        <title>Third-Generation Sequencing Reveals the Adaptive Role of the Epigenome in Three Deep-Sea Polychaetes.</title>
        <authorList>
            <person name="Perez M."/>
            <person name="Aroh O."/>
            <person name="Sun Y."/>
            <person name="Lan Y."/>
            <person name="Juniper S.K."/>
            <person name="Young C.R."/>
            <person name="Angers B."/>
            <person name="Qian P.Y."/>
        </authorList>
    </citation>
    <scope>NUCLEOTIDE SEQUENCE</scope>
    <source>
        <strain evidence="24">R07B-5</strain>
    </source>
</reference>
<keyword evidence="5" id="KW-0963">Cytoplasm</keyword>
<evidence type="ECO:0000313" key="25">
    <source>
        <dbReference type="Proteomes" id="UP001209878"/>
    </source>
</evidence>
<keyword evidence="9 21" id="KW-0863">Zinc-finger</keyword>
<dbReference type="InterPro" id="IPR013087">
    <property type="entry name" value="Znf_C2H2_type"/>
</dbReference>
<accession>A0AAD9P5N3</accession>
<evidence type="ECO:0000256" key="2">
    <source>
        <dbReference type="ARBA" id="ARBA00004496"/>
    </source>
</evidence>
<dbReference type="AlphaFoldDB" id="A0AAD9P5N3"/>
<evidence type="ECO:0000256" key="12">
    <source>
        <dbReference type="ARBA" id="ARBA00022902"/>
    </source>
</evidence>
<dbReference type="GO" id="GO:0007399">
    <property type="term" value="P:nervous system development"/>
    <property type="evidence" value="ECO:0007669"/>
    <property type="project" value="UniProtKB-KW"/>
</dbReference>
<keyword evidence="14" id="KW-0238">DNA-binding</keyword>
<keyword evidence="12" id="KW-0524">Neurogenesis</keyword>
<feature type="domain" description="C2H2-type" evidence="23">
    <location>
        <begin position="439"/>
        <end position="468"/>
    </location>
</feature>
<feature type="domain" description="C2H2-type" evidence="23">
    <location>
        <begin position="411"/>
        <end position="438"/>
    </location>
</feature>
<evidence type="ECO:0000256" key="21">
    <source>
        <dbReference type="PROSITE-ProRule" id="PRU00042"/>
    </source>
</evidence>
<keyword evidence="6" id="KW-0678">Repressor</keyword>
<keyword evidence="17" id="KW-0539">Nucleus</keyword>
<comment type="similarity">
    <text evidence="3">Belongs to the GLI C2H2-type zinc-finger protein family.</text>
</comment>
<evidence type="ECO:0000256" key="11">
    <source>
        <dbReference type="ARBA" id="ARBA00022833"/>
    </source>
</evidence>
<dbReference type="InterPro" id="IPR056436">
    <property type="entry name" value="Znf-C2H2_ZIC1-5/GLI1-3-like"/>
</dbReference>
<dbReference type="Gene3D" id="3.30.160.60">
    <property type="entry name" value="Classic Zinc Finger"/>
    <property type="match status" value="5"/>
</dbReference>
<dbReference type="FunFam" id="3.30.160.60:FF:000310">
    <property type="entry name" value="GLIS family zinc finger 2"/>
    <property type="match status" value="1"/>
</dbReference>
<dbReference type="GO" id="GO:0030154">
    <property type="term" value="P:cell differentiation"/>
    <property type="evidence" value="ECO:0007669"/>
    <property type="project" value="UniProtKB-KW"/>
</dbReference>
<keyword evidence="16" id="KW-0804">Transcription</keyword>
<evidence type="ECO:0000256" key="4">
    <source>
        <dbReference type="ARBA" id="ARBA00022473"/>
    </source>
</evidence>
<evidence type="ECO:0000256" key="7">
    <source>
        <dbReference type="ARBA" id="ARBA00022723"/>
    </source>
</evidence>
<evidence type="ECO:0000256" key="1">
    <source>
        <dbReference type="ARBA" id="ARBA00004324"/>
    </source>
</evidence>
<evidence type="ECO:0000256" key="10">
    <source>
        <dbReference type="ARBA" id="ARBA00022782"/>
    </source>
</evidence>
<evidence type="ECO:0000256" key="6">
    <source>
        <dbReference type="ARBA" id="ARBA00022491"/>
    </source>
</evidence>
<feature type="compositionally biased region" description="Polar residues" evidence="22">
    <location>
        <begin position="500"/>
        <end position="517"/>
    </location>
</feature>
<keyword evidence="25" id="KW-1185">Reference proteome</keyword>
<feature type="compositionally biased region" description="Basic and acidic residues" evidence="22">
    <location>
        <begin position="7"/>
        <end position="21"/>
    </location>
</feature>
<evidence type="ECO:0000256" key="8">
    <source>
        <dbReference type="ARBA" id="ARBA00022737"/>
    </source>
</evidence>
<evidence type="ECO:0000256" key="19">
    <source>
        <dbReference type="ARBA" id="ARBA00077890"/>
    </source>
</evidence>
<dbReference type="SUPFAM" id="SSF57667">
    <property type="entry name" value="beta-beta-alpha zinc fingers"/>
    <property type="match status" value="3"/>
</dbReference>
<evidence type="ECO:0000256" key="3">
    <source>
        <dbReference type="ARBA" id="ARBA00010831"/>
    </source>
</evidence>
<sequence>MGNETGAGDRKGHCNDRKKECSPNGKVLPSHLVDTKHNGDVLEKSTHSKPLVSAASDAADILECLRQQLANGNASYISKIPSEMIAYPVDKLNSCCGHKSATEDAAEKSSVSNVSFGIDATKDPCEDMLNDKWKSQQVQAESQSLVSQSEVTVKGQRSVTSSYCGLMTGLTGEVHVASIGHLDSSSGHAVVDSHQRLPVSTALDQSCDHSNTGDVTNINTPRPGGGNLLGTKNFHCGGQTVAIATSGHSVAMATDCMQLNQLPLLASYDSAIVVRRNVVDKYAASDIGLLQSNVVTQHVDGMVLVPGSALVASYGLTVPVSHVLNTAALSDLPSVNSRLLAEPRQCRWTQCHQTFDSIDALVNHVNDTHVKMERDVEYRCRWENCLRNGKGFNARYKMLIHVRTHTNEKPHRCVMCGKSFSRLENLKIHNRSHTGEKPYICPFDGCNKAYSNSSDRFKHVRTHQMDKPYYCKMPGCTKRYTDPSSLRKHMKIHGHNVQQTIPHKNSGATNATAQSKLQLPDSSTDTSDLLTVSPNAALSHSLPTQVMSLSGNMVHVSTLASNPLLSSTMLTCVPQSHTTSTQTDNPVVAMARILELPSKELSEEEEEKTQDHPLDLSTSPLSSHGADDSSNDSCHGATMVLPSRWQLMSTE</sequence>
<evidence type="ECO:0000256" key="20">
    <source>
        <dbReference type="ARBA" id="ARBA00078271"/>
    </source>
</evidence>
<evidence type="ECO:0000256" key="22">
    <source>
        <dbReference type="SAM" id="MobiDB-lite"/>
    </source>
</evidence>
<keyword evidence="4" id="KW-0217">Developmental protein</keyword>
<dbReference type="FunFam" id="3.30.160.60:FF:000532">
    <property type="entry name" value="GLIS family zinc finger 2"/>
    <property type="match status" value="1"/>
</dbReference>
<comment type="subcellular location">
    <subcellularLocation>
        <location evidence="2">Cytoplasm</location>
    </subcellularLocation>
    <subcellularLocation>
        <location evidence="1">Nucleus speckle</location>
    </subcellularLocation>
</comment>
<proteinExistence type="inferred from homology"/>
<evidence type="ECO:0000256" key="18">
    <source>
        <dbReference type="ARBA" id="ARBA00072781"/>
    </source>
</evidence>
<dbReference type="Pfam" id="PF00096">
    <property type="entry name" value="zf-C2H2"/>
    <property type="match status" value="3"/>
</dbReference>
<feature type="region of interest" description="Disordered" evidence="22">
    <location>
        <begin position="1"/>
        <end position="32"/>
    </location>
</feature>
<dbReference type="InterPro" id="IPR036236">
    <property type="entry name" value="Znf_C2H2_sf"/>
</dbReference>
<dbReference type="FunFam" id="3.30.160.60:FF:000019">
    <property type="entry name" value="GLI family zinc finger 3"/>
    <property type="match status" value="1"/>
</dbReference>
<dbReference type="PANTHER" id="PTHR45718:SF8">
    <property type="entry name" value="GLIS FAMILY ZINC FINGER 2"/>
    <property type="match status" value="1"/>
</dbReference>
<evidence type="ECO:0000256" key="16">
    <source>
        <dbReference type="ARBA" id="ARBA00023163"/>
    </source>
</evidence>
<evidence type="ECO:0000256" key="13">
    <source>
        <dbReference type="ARBA" id="ARBA00023015"/>
    </source>
</evidence>
<keyword evidence="10" id="KW-0221">Differentiation</keyword>
<feature type="domain" description="C2H2-type" evidence="23">
    <location>
        <begin position="469"/>
        <end position="493"/>
    </location>
</feature>
<feature type="domain" description="C2H2-type" evidence="23">
    <location>
        <begin position="378"/>
        <end position="410"/>
    </location>
</feature>
<feature type="region of interest" description="Disordered" evidence="22">
    <location>
        <begin position="600"/>
        <end position="637"/>
    </location>
</feature>
<dbReference type="Proteomes" id="UP001209878">
    <property type="component" value="Unassembled WGS sequence"/>
</dbReference>
<dbReference type="SMART" id="SM00355">
    <property type="entry name" value="ZnF_C2H2"/>
    <property type="match status" value="5"/>
</dbReference>
<keyword evidence="11" id="KW-0862">Zinc</keyword>
<evidence type="ECO:0000313" key="24">
    <source>
        <dbReference type="EMBL" id="KAK2188514.1"/>
    </source>
</evidence>
<dbReference type="FunFam" id="3.30.160.60:FF:000359">
    <property type="entry name" value="GLIS family zinc finger 2"/>
    <property type="match status" value="1"/>
</dbReference>
<dbReference type="GO" id="GO:0005737">
    <property type="term" value="C:cytoplasm"/>
    <property type="evidence" value="ECO:0007669"/>
    <property type="project" value="UniProtKB-SubCell"/>
</dbReference>
<feature type="region of interest" description="Disordered" evidence="22">
    <location>
        <begin position="500"/>
        <end position="527"/>
    </location>
</feature>
<dbReference type="GO" id="GO:0000981">
    <property type="term" value="F:DNA-binding transcription factor activity, RNA polymerase II-specific"/>
    <property type="evidence" value="ECO:0007669"/>
    <property type="project" value="TreeGrafter"/>
</dbReference>
<dbReference type="FunFam" id="3.30.160.60:FF:000357">
    <property type="entry name" value="GLIS family zinc finger 2"/>
    <property type="match status" value="1"/>
</dbReference>
<name>A0AAD9P5N3_RIDPI</name>
<dbReference type="PANTHER" id="PTHR45718">
    <property type="entry name" value="TRANSCRIPTIONAL ACTIVATOR CUBITUS INTERRUPTUS"/>
    <property type="match status" value="1"/>
</dbReference>
<protein>
    <recommendedName>
        <fullName evidence="18">Zinc finger protein GLIS2</fullName>
    </recommendedName>
    <alternativeName>
        <fullName evidence="20">GLI-similar 2</fullName>
    </alternativeName>
    <alternativeName>
        <fullName evidence="19">Neuronal Krueppel-like protein</fullName>
    </alternativeName>
</protein>
<dbReference type="Pfam" id="PF23561">
    <property type="entry name" value="zf-C2H2_15"/>
    <property type="match status" value="1"/>
</dbReference>
<evidence type="ECO:0000256" key="9">
    <source>
        <dbReference type="ARBA" id="ARBA00022771"/>
    </source>
</evidence>
<dbReference type="PROSITE" id="PS50157">
    <property type="entry name" value="ZINC_FINGER_C2H2_2"/>
    <property type="match status" value="4"/>
</dbReference>
<evidence type="ECO:0000256" key="5">
    <source>
        <dbReference type="ARBA" id="ARBA00022490"/>
    </source>
</evidence>
<dbReference type="PROSITE" id="PS00028">
    <property type="entry name" value="ZINC_FINGER_C2H2_1"/>
    <property type="match status" value="3"/>
</dbReference>
<dbReference type="GO" id="GO:0016607">
    <property type="term" value="C:nuclear speck"/>
    <property type="evidence" value="ECO:0007669"/>
    <property type="project" value="UniProtKB-SubCell"/>
</dbReference>
<keyword evidence="13" id="KW-0805">Transcription regulation</keyword>
<keyword evidence="8" id="KW-0677">Repeat</keyword>
<evidence type="ECO:0000259" key="23">
    <source>
        <dbReference type="PROSITE" id="PS50157"/>
    </source>
</evidence>
<dbReference type="GO" id="GO:0008270">
    <property type="term" value="F:zinc ion binding"/>
    <property type="evidence" value="ECO:0007669"/>
    <property type="project" value="UniProtKB-KW"/>
</dbReference>
<dbReference type="EMBL" id="JAODUO010000130">
    <property type="protein sequence ID" value="KAK2188514.1"/>
    <property type="molecule type" value="Genomic_DNA"/>
</dbReference>
<keyword evidence="15" id="KW-0010">Activator</keyword>
<evidence type="ECO:0000256" key="14">
    <source>
        <dbReference type="ARBA" id="ARBA00023125"/>
    </source>
</evidence>
<gene>
    <name evidence="24" type="ORF">NP493_130g04013</name>
</gene>
<keyword evidence="7" id="KW-0479">Metal-binding</keyword>
<evidence type="ECO:0000256" key="15">
    <source>
        <dbReference type="ARBA" id="ARBA00023159"/>
    </source>
</evidence>
<organism evidence="24 25">
    <name type="scientific">Ridgeia piscesae</name>
    <name type="common">Tubeworm</name>
    <dbReference type="NCBI Taxonomy" id="27915"/>
    <lineage>
        <taxon>Eukaryota</taxon>
        <taxon>Metazoa</taxon>
        <taxon>Spiralia</taxon>
        <taxon>Lophotrochozoa</taxon>
        <taxon>Annelida</taxon>
        <taxon>Polychaeta</taxon>
        <taxon>Sedentaria</taxon>
        <taxon>Canalipalpata</taxon>
        <taxon>Sabellida</taxon>
        <taxon>Siboglinidae</taxon>
        <taxon>Ridgeia</taxon>
    </lineage>
</organism>
<comment type="caution">
    <text evidence="24">The sequence shown here is derived from an EMBL/GenBank/DDBJ whole genome shotgun (WGS) entry which is preliminary data.</text>
</comment>
<dbReference type="GO" id="GO:0000978">
    <property type="term" value="F:RNA polymerase II cis-regulatory region sequence-specific DNA binding"/>
    <property type="evidence" value="ECO:0007669"/>
    <property type="project" value="TreeGrafter"/>
</dbReference>
<dbReference type="InterPro" id="IPR043359">
    <property type="entry name" value="GLI-like"/>
</dbReference>